<dbReference type="OrthoDB" id="1410019at2"/>
<comment type="caution">
    <text evidence="1">The sequence shown here is derived from an EMBL/GenBank/DDBJ whole genome shotgun (WGS) entry which is preliminary data.</text>
</comment>
<dbReference type="RefSeq" id="WP_124795473.1">
    <property type="nucleotide sequence ID" value="NZ_RQYY01000002.1"/>
</dbReference>
<reference evidence="1 2" key="1">
    <citation type="submission" date="2018-11" db="EMBL/GenBank/DDBJ databases">
        <title>Genomes From Bacteria Associated with the Canine Oral Cavity: a Test Case for Automated Genome-Based Taxonomic Assignment.</title>
        <authorList>
            <person name="Coil D.A."/>
            <person name="Jospin G."/>
            <person name="Darling A.E."/>
            <person name="Wallis C."/>
            <person name="Davis I.J."/>
            <person name="Harris S."/>
            <person name="Eisen J.A."/>
            <person name="Holcombe L.J."/>
            <person name="O'Flynn C."/>
        </authorList>
    </citation>
    <scope>NUCLEOTIDE SEQUENCE [LARGE SCALE GENOMIC DNA]</scope>
    <source>
        <strain evidence="1 2">OH4460_COT-188</strain>
    </source>
</reference>
<dbReference type="Proteomes" id="UP000281534">
    <property type="component" value="Unassembled WGS sequence"/>
</dbReference>
<sequence length="290" mass="34896">MLKKEELLQIFREKGKKILQEIELKNKKEKTNLINSEFNKFKLEIINKNLNDIEKQERLELVLLINYVSNIVMLECRNEVWEYDYMTFSRRIGELWEPFCKLSFEYSILPLEIITPMSFNEFEENIKKKGLKFIDSLEVKEDIKDKLIEHYEIPWKFVDSGNIKLELDLHFTQNKINYNCDFKSGFNSNEKGNTNRLLLVASLYNYLGENEKTILFVRQNEDDNNHYLLKLKNSGKWDVYCANDAYDAMKKFTGFNLREWLNKNVNLEEDLTPNFRKFLEDNNLLKYLNW</sequence>
<evidence type="ECO:0000313" key="1">
    <source>
        <dbReference type="EMBL" id="RRD28510.1"/>
    </source>
</evidence>
<organism evidence="1 2">
    <name type="scientific">Fusobacterium canifelinum</name>
    <dbReference type="NCBI Taxonomy" id="285729"/>
    <lineage>
        <taxon>Bacteria</taxon>
        <taxon>Fusobacteriati</taxon>
        <taxon>Fusobacteriota</taxon>
        <taxon>Fusobacteriia</taxon>
        <taxon>Fusobacteriales</taxon>
        <taxon>Fusobacteriaceae</taxon>
        <taxon>Fusobacterium</taxon>
    </lineage>
</organism>
<evidence type="ECO:0000313" key="2">
    <source>
        <dbReference type="Proteomes" id="UP000281534"/>
    </source>
</evidence>
<gene>
    <name evidence="1" type="ORF">EII27_02515</name>
</gene>
<name>A0A3P1V4X3_9FUSO</name>
<dbReference type="AlphaFoldDB" id="A0A3P1V4X3"/>
<proteinExistence type="predicted"/>
<accession>A0A3P1V4X3</accession>
<dbReference type="EMBL" id="RQYY01000002">
    <property type="protein sequence ID" value="RRD28510.1"/>
    <property type="molecule type" value="Genomic_DNA"/>
</dbReference>
<protein>
    <submittedName>
        <fullName evidence="1">Uncharacterized protein</fullName>
    </submittedName>
</protein>